<reference evidence="3" key="1">
    <citation type="submission" date="2016-10" db="EMBL/GenBank/DDBJ databases">
        <authorList>
            <person name="Varghese N."/>
            <person name="Submissions S."/>
        </authorList>
    </citation>
    <scope>NUCLEOTIDE SEQUENCE [LARGE SCALE GENOMIC DNA]</scope>
    <source>
        <strain evidence="3">CGMCC 1.8975</strain>
    </source>
</reference>
<evidence type="ECO:0000313" key="3">
    <source>
        <dbReference type="Proteomes" id="UP000199249"/>
    </source>
</evidence>
<feature type="transmembrane region" description="Helical" evidence="1">
    <location>
        <begin position="79"/>
        <end position="97"/>
    </location>
</feature>
<sequence length="120" mass="13021">MFSRHSWSFLLVAALLFWAGLVAGISFLEAPLQFTAPGITIPLGLGIGRLMFQTLNKVEIGLAMLAVVAAFRLKVPTNLALPLGLLAAVLVVQRLWLRAGSTTHVFETRLRSINNPLSIL</sequence>
<name>A0A1H3KA02_9BACT</name>
<protein>
    <submittedName>
        <fullName evidence="2">Uncharacterized protein</fullName>
    </submittedName>
</protein>
<evidence type="ECO:0000313" key="2">
    <source>
        <dbReference type="EMBL" id="SDY48374.1"/>
    </source>
</evidence>
<dbReference type="AlphaFoldDB" id="A0A1H3KA02"/>
<evidence type="ECO:0000256" key="1">
    <source>
        <dbReference type="SAM" id="Phobius"/>
    </source>
</evidence>
<dbReference type="EMBL" id="FNOV01000009">
    <property type="protein sequence ID" value="SDY48374.1"/>
    <property type="molecule type" value="Genomic_DNA"/>
</dbReference>
<proteinExistence type="predicted"/>
<keyword evidence="1" id="KW-0812">Transmembrane</keyword>
<dbReference type="STRING" id="651662.SAMN04488069_10937"/>
<feature type="transmembrane region" description="Helical" evidence="1">
    <location>
        <begin position="58"/>
        <end position="73"/>
    </location>
</feature>
<keyword evidence="1" id="KW-1133">Transmembrane helix</keyword>
<accession>A0A1H3KA02</accession>
<organism evidence="2 3">
    <name type="scientific">Hymenobacter psychrophilus</name>
    <dbReference type="NCBI Taxonomy" id="651662"/>
    <lineage>
        <taxon>Bacteria</taxon>
        <taxon>Pseudomonadati</taxon>
        <taxon>Bacteroidota</taxon>
        <taxon>Cytophagia</taxon>
        <taxon>Cytophagales</taxon>
        <taxon>Hymenobacteraceae</taxon>
        <taxon>Hymenobacter</taxon>
    </lineage>
</organism>
<dbReference type="RefSeq" id="WP_175470976.1">
    <property type="nucleotide sequence ID" value="NZ_FNOV01000009.1"/>
</dbReference>
<gene>
    <name evidence="2" type="ORF">SAMN04488069_10937</name>
</gene>
<dbReference type="Proteomes" id="UP000199249">
    <property type="component" value="Unassembled WGS sequence"/>
</dbReference>
<keyword evidence="1" id="KW-0472">Membrane</keyword>
<keyword evidence="3" id="KW-1185">Reference proteome</keyword>